<evidence type="ECO:0000313" key="2">
    <source>
        <dbReference type="Proteomes" id="UP000179129"/>
    </source>
</evidence>
<dbReference type="Gene3D" id="2.60.450.10">
    <property type="entry name" value="Lipopolysaccharide (LPS) transport protein A like domain"/>
    <property type="match status" value="1"/>
</dbReference>
<dbReference type="AlphaFoldDB" id="A0A1F5YWE2"/>
<gene>
    <name evidence="1" type="ORF">A3F83_03710</name>
</gene>
<evidence type="ECO:0008006" key="3">
    <source>
        <dbReference type="Google" id="ProtNLM"/>
    </source>
</evidence>
<sequence length="437" mass="47729">MSSGKSSRAFIPFAVFLPLLLSAPLSLPQEAERSAPVPGSENIPFTIEHADHYFQRRDSSGADRYFLQGAVKVSRRGSRIECASLTYFPELDYVLCLDSVRASDRDRNLSSDSLLYFVSQAEYRALGNVRWSTAEFSGSGCRGDYYRNREELRVTGEAVAGDSLHEIRADTLEYDFTTETLRARGRVELLELKTGSRAEASGAVYRRASRLSTLTGRPKVTYFGSADSLKRKAYHLTGDLLKSYANDSLCAAGRVRLQDDSLSITADSLFHDRAGGRSYFRGGPPRVEDPHYSLTGGNIDISSSGRALERIEAFPGARGEFYLEKGAKELKNVLADSVPVVGSWIEGDTLKLFFAKGTLDSIAASGQARSYFRESAEAGVNYLQGARILLVWKAGALELVEVVRGGRGLYLPADSSAEITVIPDSAGFKASGDSLKK</sequence>
<comment type="caution">
    <text evidence="1">The sequence shown here is derived from an EMBL/GenBank/DDBJ whole genome shotgun (WGS) entry which is preliminary data.</text>
</comment>
<organism evidence="1 2">
    <name type="scientific">Candidatus Glassbacteria bacterium RIFCSPLOWO2_12_FULL_58_11</name>
    <dbReference type="NCBI Taxonomy" id="1817867"/>
    <lineage>
        <taxon>Bacteria</taxon>
        <taxon>Candidatus Glassiibacteriota</taxon>
    </lineage>
</organism>
<evidence type="ECO:0000313" key="1">
    <source>
        <dbReference type="EMBL" id="OGG04510.1"/>
    </source>
</evidence>
<protein>
    <recommendedName>
        <fullName evidence="3">Organic solvent tolerance-like N-terminal domain-containing protein</fullName>
    </recommendedName>
</protein>
<accession>A0A1F5YWE2</accession>
<name>A0A1F5YWE2_9BACT</name>
<proteinExistence type="predicted"/>
<dbReference type="STRING" id="1817867.A3F83_03710"/>
<reference evidence="1 2" key="1">
    <citation type="journal article" date="2016" name="Nat. Commun.">
        <title>Thousands of microbial genomes shed light on interconnected biogeochemical processes in an aquifer system.</title>
        <authorList>
            <person name="Anantharaman K."/>
            <person name="Brown C.T."/>
            <person name="Hug L.A."/>
            <person name="Sharon I."/>
            <person name="Castelle C.J."/>
            <person name="Probst A.J."/>
            <person name="Thomas B.C."/>
            <person name="Singh A."/>
            <person name="Wilkins M.J."/>
            <person name="Karaoz U."/>
            <person name="Brodie E.L."/>
            <person name="Williams K.H."/>
            <person name="Hubbard S.S."/>
            <person name="Banfield J.F."/>
        </authorList>
    </citation>
    <scope>NUCLEOTIDE SEQUENCE [LARGE SCALE GENOMIC DNA]</scope>
</reference>
<dbReference type="Proteomes" id="UP000179129">
    <property type="component" value="Unassembled WGS sequence"/>
</dbReference>
<dbReference type="EMBL" id="MFIX01000118">
    <property type="protein sequence ID" value="OGG04510.1"/>
    <property type="molecule type" value="Genomic_DNA"/>
</dbReference>